<accession>A0A9E7D088</accession>
<keyword evidence="2" id="KW-1185">Reference proteome</keyword>
<name>T0D8S0_ALIAG</name>
<dbReference type="AlphaFoldDB" id="T0D8S0"/>
<dbReference type="OrthoDB" id="2375142at2"/>
<dbReference type="RefSeq" id="WP_021296023.1">
    <property type="nucleotide sequence ID" value="NZ_AURB01000122.1"/>
</dbReference>
<dbReference type="KEGG" id="aaco:K1I37_20890"/>
<dbReference type="EMBL" id="CP080468">
    <property type="protein sequence ID" value="UNO51036.1"/>
    <property type="molecule type" value="Genomic_DNA"/>
</dbReference>
<geneLocation type="plasmid" evidence="2">
    <name>pDSM3922.1</name>
</geneLocation>
<evidence type="ECO:0000313" key="2">
    <source>
        <dbReference type="Proteomes" id="UP000829401"/>
    </source>
</evidence>
<reference evidence="2" key="1">
    <citation type="journal article" date="2022" name="G3 (Bethesda)">
        <title>Unveiling the complete genome sequence of Alicyclobacillus acidoterrestris DSM 3922T, a taint-producing strain.</title>
        <authorList>
            <person name="Leonardo I.C."/>
            <person name="Barreto Crespo M.T."/>
            <person name="Gaspar F.B."/>
        </authorList>
    </citation>
    <scope>NUCLEOTIDE SEQUENCE [LARGE SCALE GENOMIC DNA]</scope>
    <source>
        <strain evidence="2">DSM 3922</strain>
    </source>
</reference>
<protein>
    <submittedName>
        <fullName evidence="1">Uncharacterized protein</fullName>
    </submittedName>
</protein>
<dbReference type="STRING" id="1356854.N007_04880"/>
<gene>
    <name evidence="1" type="ORF">K1I37_20890</name>
</gene>
<evidence type="ECO:0000313" key="1">
    <source>
        <dbReference type="EMBL" id="UNO51036.1"/>
    </source>
</evidence>
<organism evidence="1 2">
    <name type="scientific">Alicyclobacillus acidoterrestris (strain ATCC 49025 / DSM 3922 / CIP 106132 / NCIMB 13137 / GD3B)</name>
    <dbReference type="NCBI Taxonomy" id="1356854"/>
    <lineage>
        <taxon>Bacteria</taxon>
        <taxon>Bacillati</taxon>
        <taxon>Bacillota</taxon>
        <taxon>Bacilli</taxon>
        <taxon>Bacillales</taxon>
        <taxon>Alicyclobacillaceae</taxon>
        <taxon>Alicyclobacillus</taxon>
    </lineage>
</organism>
<keyword evidence="1" id="KW-0614">Plasmid</keyword>
<sequence>MVSKLLSRLKLIRRLRGDLEDSTTYVLFAIPISLLVMWFIVDSYKLAQAHAIVYDAAEAAATSASTQASYTIGTQPGGTAFTDGVNQGQATSVANTTFQLESQKLDLSSVVNISNTSIVFPSAGQASYSVTVSYVPQGIFAALDVLNTLFNSGHIPPSTPPITWTETAIANHNQD</sequence>
<proteinExistence type="predicted"/>
<accession>T0D8S0</accession>
<dbReference type="Proteomes" id="UP000829401">
    <property type="component" value="Plasmid pDSM3922.1"/>
</dbReference>